<protein>
    <submittedName>
        <fullName evidence="3">Uncharacterized protein</fullName>
    </submittedName>
</protein>
<sequence length="130" mass="14356">MALKSPLTGLVVANVVTRNYAIGSIVDHGKKSKSSSRIKSSPGEVEEHRLQAQAKESFLKDLVKDKDETIRMLTAQLKEVTQQLQQRRCELEAIKCDLSGGMKARTQVAKGWKLEANSETAQCLARFGLV</sequence>
<evidence type="ECO:0000313" key="4">
    <source>
        <dbReference type="Proteomes" id="UP000193642"/>
    </source>
</evidence>
<dbReference type="Proteomes" id="UP000193642">
    <property type="component" value="Unassembled WGS sequence"/>
</dbReference>
<reference evidence="3 4" key="1">
    <citation type="submission" date="2016-07" db="EMBL/GenBank/DDBJ databases">
        <title>Pervasive Adenine N6-methylation of Active Genes in Fungi.</title>
        <authorList>
            <consortium name="DOE Joint Genome Institute"/>
            <person name="Mondo S.J."/>
            <person name="Dannebaum R.O."/>
            <person name="Kuo R.C."/>
            <person name="Labutti K."/>
            <person name="Haridas S."/>
            <person name="Kuo A."/>
            <person name="Salamov A."/>
            <person name="Ahrendt S.R."/>
            <person name="Lipzen A."/>
            <person name="Sullivan W."/>
            <person name="Andreopoulos W.B."/>
            <person name="Clum A."/>
            <person name="Lindquist E."/>
            <person name="Daum C."/>
            <person name="Ramamoorthy G.K."/>
            <person name="Gryganskyi A."/>
            <person name="Culley D."/>
            <person name="Magnuson J.K."/>
            <person name="James T.Y."/>
            <person name="O'Malley M.A."/>
            <person name="Stajich J.E."/>
            <person name="Spatafora J.W."/>
            <person name="Visel A."/>
            <person name="Grigoriev I.V."/>
        </authorList>
    </citation>
    <scope>NUCLEOTIDE SEQUENCE [LARGE SCALE GENOMIC DNA]</scope>
    <source>
        <strain evidence="3 4">JEL800</strain>
    </source>
</reference>
<accession>A0A1Y2D046</accession>
<keyword evidence="1" id="KW-0175">Coiled coil</keyword>
<keyword evidence="4" id="KW-1185">Reference proteome</keyword>
<dbReference type="EMBL" id="MCGO01000003">
    <property type="protein sequence ID" value="ORY52672.1"/>
    <property type="molecule type" value="Genomic_DNA"/>
</dbReference>
<organism evidence="3 4">
    <name type="scientific">Rhizoclosmatium globosum</name>
    <dbReference type="NCBI Taxonomy" id="329046"/>
    <lineage>
        <taxon>Eukaryota</taxon>
        <taxon>Fungi</taxon>
        <taxon>Fungi incertae sedis</taxon>
        <taxon>Chytridiomycota</taxon>
        <taxon>Chytridiomycota incertae sedis</taxon>
        <taxon>Chytridiomycetes</taxon>
        <taxon>Chytridiales</taxon>
        <taxon>Chytriomycetaceae</taxon>
        <taxon>Rhizoclosmatium</taxon>
    </lineage>
</organism>
<evidence type="ECO:0000256" key="2">
    <source>
        <dbReference type="SAM" id="MobiDB-lite"/>
    </source>
</evidence>
<dbReference type="GO" id="GO:0006189">
    <property type="term" value="P:'de novo' IMP biosynthetic process"/>
    <property type="evidence" value="ECO:0007669"/>
    <property type="project" value="UniProtKB-UniPathway"/>
</dbReference>
<gene>
    <name evidence="3" type="ORF">BCR33DRAFT_824500</name>
</gene>
<dbReference type="SUPFAM" id="SSF56104">
    <property type="entry name" value="SAICAR synthase-like"/>
    <property type="match status" value="1"/>
</dbReference>
<evidence type="ECO:0000256" key="1">
    <source>
        <dbReference type="SAM" id="Coils"/>
    </source>
</evidence>
<dbReference type="UniPathway" id="UPA00074">
    <property type="reaction ID" value="UER00131"/>
</dbReference>
<name>A0A1Y2D046_9FUNG</name>
<dbReference type="AlphaFoldDB" id="A0A1Y2D046"/>
<feature type="coiled-coil region" evidence="1">
    <location>
        <begin position="63"/>
        <end position="97"/>
    </location>
</feature>
<evidence type="ECO:0000313" key="3">
    <source>
        <dbReference type="EMBL" id="ORY52672.1"/>
    </source>
</evidence>
<feature type="region of interest" description="Disordered" evidence="2">
    <location>
        <begin position="28"/>
        <end position="50"/>
    </location>
</feature>
<comment type="caution">
    <text evidence="3">The sequence shown here is derived from an EMBL/GenBank/DDBJ whole genome shotgun (WGS) entry which is preliminary data.</text>
</comment>
<proteinExistence type="predicted"/>